<reference evidence="7" key="1">
    <citation type="submission" date="2009-10" db="EMBL/GenBank/DDBJ databases">
        <authorList>
            <person name="Weinstock G."/>
            <person name="Sodergren E."/>
            <person name="Clifton S."/>
            <person name="Fulton L."/>
            <person name="Fulton B."/>
            <person name="Courtney L."/>
            <person name="Fronick C."/>
            <person name="Harrison M."/>
            <person name="Strong C."/>
            <person name="Farmer C."/>
            <person name="Delahaunty K."/>
            <person name="Markovic C."/>
            <person name="Hall O."/>
            <person name="Minx P."/>
            <person name="Tomlinson C."/>
            <person name="Mitreva M."/>
            <person name="Nelson J."/>
            <person name="Hou S."/>
            <person name="Wollam A."/>
            <person name="Pepin K.H."/>
            <person name="Johnson M."/>
            <person name="Bhonagiri V."/>
            <person name="Nash W.E."/>
            <person name="Warren W."/>
            <person name="Chinwalla A."/>
            <person name="Mardis E.R."/>
            <person name="Wilson R.K."/>
        </authorList>
    </citation>
    <scope>NUCLEOTIDE SEQUENCE [LARGE SCALE GENOMIC DNA]</scope>
    <source>
        <strain evidence="7">ATCC 700122</strain>
    </source>
</reference>
<evidence type="ECO:0000256" key="4">
    <source>
        <dbReference type="ARBA" id="ARBA00022989"/>
    </source>
</evidence>
<keyword evidence="4 6" id="KW-1133">Transmembrane helix</keyword>
<dbReference type="GO" id="GO:0005886">
    <property type="term" value="C:plasma membrane"/>
    <property type="evidence" value="ECO:0007669"/>
    <property type="project" value="UniProtKB-ARBA"/>
</dbReference>
<proteinExistence type="predicted"/>
<evidence type="ECO:0000256" key="1">
    <source>
        <dbReference type="ARBA" id="ARBA00004141"/>
    </source>
</evidence>
<feature type="transmembrane region" description="Helical" evidence="6">
    <location>
        <begin position="20"/>
        <end position="50"/>
    </location>
</feature>
<dbReference type="GeneID" id="85007104"/>
<dbReference type="RefSeq" id="WP_006361724.1">
    <property type="nucleotide sequence ID" value="NZ_GG700630.1"/>
</dbReference>
<dbReference type="InterPro" id="IPR003339">
    <property type="entry name" value="ABC/ECF_trnsptr_transmembrane"/>
</dbReference>
<name>D0WFF1_SLAES</name>
<dbReference type="Proteomes" id="UP000006001">
    <property type="component" value="Unassembled WGS sequence"/>
</dbReference>
<keyword evidence="3 6" id="KW-0812">Transmembrane</keyword>
<protein>
    <submittedName>
        <fullName evidence="7">Cobalt transport protein</fullName>
    </submittedName>
</protein>
<feature type="transmembrane region" description="Helical" evidence="6">
    <location>
        <begin position="116"/>
        <end position="134"/>
    </location>
</feature>
<dbReference type="AlphaFoldDB" id="D0WFF1"/>
<gene>
    <name evidence="7" type="ORF">HMPREF0762_00469</name>
</gene>
<evidence type="ECO:0000313" key="8">
    <source>
        <dbReference type="Proteomes" id="UP000006001"/>
    </source>
</evidence>
<dbReference type="EMBL" id="ACUX02000005">
    <property type="protein sequence ID" value="EEZ61835.1"/>
    <property type="molecule type" value="Genomic_DNA"/>
</dbReference>
<dbReference type="Pfam" id="PF02361">
    <property type="entry name" value="CbiQ"/>
    <property type="match status" value="1"/>
</dbReference>
<evidence type="ECO:0000256" key="6">
    <source>
        <dbReference type="SAM" id="Phobius"/>
    </source>
</evidence>
<keyword evidence="8" id="KW-1185">Reference proteome</keyword>
<dbReference type="PANTHER" id="PTHR34857">
    <property type="entry name" value="SLL0384 PROTEIN"/>
    <property type="match status" value="1"/>
</dbReference>
<evidence type="ECO:0000256" key="3">
    <source>
        <dbReference type="ARBA" id="ARBA00022692"/>
    </source>
</evidence>
<dbReference type="PANTHER" id="PTHR34857:SF2">
    <property type="entry name" value="SLL0384 PROTEIN"/>
    <property type="match status" value="1"/>
</dbReference>
<accession>D0WFF1</accession>
<sequence length="233" mass="25121">MTESVASSGVDRADPRTHLVTLLVATVFWAVYSPQLIHYLAVLCAAYLFANGMARHALGFAAVYVALTLIAGASAFVMPLLYVILNTFARAVPLMMLAAALVASNPSRVMAAVQKIGVPRTGLAMICLLVRFFPVMGEEMKKIREGQLARGILPKRRDMLAHPITAYQCFFVPLIIRCLRLSSDLGASSELRGLASQERRSCLHGIGFSVWDAALVFPMFVLGAAPLLLSVGA</sequence>
<evidence type="ECO:0000313" key="7">
    <source>
        <dbReference type="EMBL" id="EEZ61835.1"/>
    </source>
</evidence>
<feature type="transmembrane region" description="Helical" evidence="6">
    <location>
        <begin position="57"/>
        <end position="77"/>
    </location>
</feature>
<dbReference type="OrthoDB" id="3172670at2"/>
<organism evidence="7 8">
    <name type="scientific">Slackia exigua (strain ATCC 700122 / DSM 15923 / CIP 105133 / JCM 11022 / KCTC 5966 / S-7)</name>
    <dbReference type="NCBI Taxonomy" id="649764"/>
    <lineage>
        <taxon>Bacteria</taxon>
        <taxon>Bacillati</taxon>
        <taxon>Actinomycetota</taxon>
        <taxon>Coriobacteriia</taxon>
        <taxon>Eggerthellales</taxon>
        <taxon>Eggerthellaceae</taxon>
        <taxon>Slackia</taxon>
    </lineage>
</organism>
<dbReference type="HOGENOM" id="CLU_076847_2_0_11"/>
<dbReference type="eggNOG" id="COG0619">
    <property type="taxonomic scope" value="Bacteria"/>
</dbReference>
<evidence type="ECO:0000256" key="2">
    <source>
        <dbReference type="ARBA" id="ARBA00022475"/>
    </source>
</evidence>
<comment type="subcellular location">
    <subcellularLocation>
        <location evidence="1">Membrane</location>
        <topology evidence="1">Multi-pass membrane protein</topology>
    </subcellularLocation>
</comment>
<feature type="transmembrane region" description="Helical" evidence="6">
    <location>
        <begin position="203"/>
        <end position="229"/>
    </location>
</feature>
<dbReference type="STRING" id="649764.HMPREF0762_00469"/>
<dbReference type="InterPro" id="IPR051611">
    <property type="entry name" value="ECF_transporter_component"/>
</dbReference>
<comment type="caution">
    <text evidence="7">The sequence shown here is derived from an EMBL/GenBank/DDBJ whole genome shotgun (WGS) entry which is preliminary data.</text>
</comment>
<keyword evidence="5 6" id="KW-0472">Membrane</keyword>
<keyword evidence="2" id="KW-1003">Cell membrane</keyword>
<dbReference type="CDD" id="cd16914">
    <property type="entry name" value="EcfT"/>
    <property type="match status" value="1"/>
</dbReference>
<evidence type="ECO:0000256" key="5">
    <source>
        <dbReference type="ARBA" id="ARBA00023136"/>
    </source>
</evidence>